<dbReference type="Gene3D" id="3.30.420.10">
    <property type="entry name" value="Ribonuclease H-like superfamily/Ribonuclease H"/>
    <property type="match status" value="1"/>
</dbReference>
<dbReference type="InterPro" id="IPR044730">
    <property type="entry name" value="RNase_H-like_dom_plant"/>
</dbReference>
<dbReference type="Proteomes" id="UP000634136">
    <property type="component" value="Unassembled WGS sequence"/>
</dbReference>
<evidence type="ECO:0000259" key="3">
    <source>
        <dbReference type="Pfam" id="PF13966"/>
    </source>
</evidence>
<dbReference type="InterPro" id="IPR002156">
    <property type="entry name" value="RNaseH_domain"/>
</dbReference>
<name>A0A834SVH4_9FABA</name>
<reference evidence="4" key="1">
    <citation type="submission" date="2020-09" db="EMBL/GenBank/DDBJ databases">
        <title>Genome-Enabled Discovery of Anthraquinone Biosynthesis in Senna tora.</title>
        <authorList>
            <person name="Kang S.-H."/>
            <person name="Pandey R.P."/>
            <person name="Lee C.-M."/>
            <person name="Sim J.-S."/>
            <person name="Jeong J.-T."/>
            <person name="Choi B.-S."/>
            <person name="Jung M."/>
            <person name="Ginzburg D."/>
            <person name="Zhao K."/>
            <person name="Won S.Y."/>
            <person name="Oh T.-J."/>
            <person name="Yu Y."/>
            <person name="Kim N.-H."/>
            <person name="Lee O.R."/>
            <person name="Lee T.-H."/>
            <person name="Bashyal P."/>
            <person name="Kim T.-S."/>
            <person name="Lee W.-H."/>
            <person name="Kawkins C."/>
            <person name="Kim C.-K."/>
            <person name="Kim J.S."/>
            <person name="Ahn B.O."/>
            <person name="Rhee S.Y."/>
            <person name="Sohng J.K."/>
        </authorList>
    </citation>
    <scope>NUCLEOTIDE SEQUENCE</scope>
    <source>
        <tissue evidence="4">Leaf</tissue>
    </source>
</reference>
<evidence type="ECO:0000313" key="4">
    <source>
        <dbReference type="EMBL" id="KAF7804284.1"/>
    </source>
</evidence>
<dbReference type="InterPro" id="IPR012337">
    <property type="entry name" value="RNaseH-like_sf"/>
</dbReference>
<accession>A0A834SVH4</accession>
<dbReference type="InterPro" id="IPR036397">
    <property type="entry name" value="RNaseH_sf"/>
</dbReference>
<proteinExistence type="predicted"/>
<organism evidence="4 5">
    <name type="scientific">Senna tora</name>
    <dbReference type="NCBI Taxonomy" id="362788"/>
    <lineage>
        <taxon>Eukaryota</taxon>
        <taxon>Viridiplantae</taxon>
        <taxon>Streptophyta</taxon>
        <taxon>Embryophyta</taxon>
        <taxon>Tracheophyta</taxon>
        <taxon>Spermatophyta</taxon>
        <taxon>Magnoliopsida</taxon>
        <taxon>eudicotyledons</taxon>
        <taxon>Gunneridae</taxon>
        <taxon>Pentapetalae</taxon>
        <taxon>rosids</taxon>
        <taxon>fabids</taxon>
        <taxon>Fabales</taxon>
        <taxon>Fabaceae</taxon>
        <taxon>Caesalpinioideae</taxon>
        <taxon>Cassia clade</taxon>
        <taxon>Senna</taxon>
    </lineage>
</organism>
<feature type="domain" description="RNase H type-1" evidence="2">
    <location>
        <begin position="594"/>
        <end position="653"/>
    </location>
</feature>
<dbReference type="SUPFAM" id="SSF53098">
    <property type="entry name" value="Ribonuclease H-like"/>
    <property type="match status" value="1"/>
</dbReference>
<dbReference type="Pfam" id="PF13456">
    <property type="entry name" value="RVT_3"/>
    <property type="match status" value="1"/>
</dbReference>
<dbReference type="AlphaFoldDB" id="A0A834SVH4"/>
<protein>
    <submittedName>
        <fullName evidence="4">Ribonuclease H protein</fullName>
    </submittedName>
</protein>
<gene>
    <name evidence="4" type="ORF">G2W53_043395</name>
</gene>
<evidence type="ECO:0000259" key="1">
    <source>
        <dbReference type="Pfam" id="PF03372"/>
    </source>
</evidence>
<dbReference type="InterPro" id="IPR036691">
    <property type="entry name" value="Endo/exonu/phosph_ase_sf"/>
</dbReference>
<dbReference type="PANTHER" id="PTHR35218:SF9">
    <property type="entry name" value="ENDONUCLEASE_EXONUCLEASE_PHOSPHATASE DOMAIN-CONTAINING PROTEIN"/>
    <property type="match status" value="1"/>
</dbReference>
<dbReference type="CDD" id="cd06222">
    <property type="entry name" value="RNase_H_like"/>
    <property type="match status" value="1"/>
</dbReference>
<comment type="caution">
    <text evidence="4">The sequence shown here is derived from an EMBL/GenBank/DDBJ whole genome shotgun (WGS) entry which is preliminary data.</text>
</comment>
<feature type="domain" description="Reverse transcriptase zinc-binding" evidence="3">
    <location>
        <begin position="413"/>
        <end position="499"/>
    </location>
</feature>
<keyword evidence="5" id="KW-1185">Reference proteome</keyword>
<dbReference type="Pfam" id="PF03372">
    <property type="entry name" value="Exo_endo_phos"/>
    <property type="match status" value="1"/>
</dbReference>
<dbReference type="SUPFAM" id="SSF56219">
    <property type="entry name" value="DNase I-like"/>
    <property type="match status" value="1"/>
</dbReference>
<dbReference type="GO" id="GO:0003676">
    <property type="term" value="F:nucleic acid binding"/>
    <property type="evidence" value="ECO:0007669"/>
    <property type="project" value="InterPro"/>
</dbReference>
<dbReference type="Gene3D" id="3.60.10.10">
    <property type="entry name" value="Endonuclease/exonuclease/phosphatase"/>
    <property type="match status" value="1"/>
</dbReference>
<dbReference type="PANTHER" id="PTHR35218">
    <property type="entry name" value="RNASE H DOMAIN-CONTAINING PROTEIN"/>
    <property type="match status" value="1"/>
</dbReference>
<dbReference type="OrthoDB" id="914203at2759"/>
<feature type="domain" description="Endonuclease/exonuclease/phosphatase" evidence="1">
    <location>
        <begin position="122"/>
        <end position="224"/>
    </location>
</feature>
<dbReference type="EMBL" id="JAAIUW010000013">
    <property type="protein sequence ID" value="KAF7804284.1"/>
    <property type="molecule type" value="Genomic_DNA"/>
</dbReference>
<dbReference type="InterPro" id="IPR005135">
    <property type="entry name" value="Endo/exonuclease/phosphatase"/>
</dbReference>
<dbReference type="Pfam" id="PF13966">
    <property type="entry name" value="zf-RVT"/>
    <property type="match status" value="1"/>
</dbReference>
<evidence type="ECO:0000313" key="5">
    <source>
        <dbReference type="Proteomes" id="UP000634136"/>
    </source>
</evidence>
<dbReference type="InterPro" id="IPR026960">
    <property type="entry name" value="RVT-Znf"/>
</dbReference>
<evidence type="ECO:0000259" key="2">
    <source>
        <dbReference type="Pfam" id="PF13456"/>
    </source>
</evidence>
<dbReference type="GO" id="GO:0004523">
    <property type="term" value="F:RNA-DNA hybrid ribonuclease activity"/>
    <property type="evidence" value="ECO:0007669"/>
    <property type="project" value="InterPro"/>
</dbReference>
<sequence>MIQQFIAMVKGRYVLYQSRFRMNLLIWNSRGTGALSFPGLVKDLKRQFKLDGLFILEIRQSGWKADQIINKCGFKLHDRVEAEGFVGGIWGLWDSENIAVQVLRKHRQFMHMKIGKRNESWLLTVVYASPHLNSRRELWGELHELSRNITEPWCIAGDFNAFVADNEKKGGSQGGSKPDPLFQNWINSYCLIDLGFLGPEFTWHRGNVAARLDRVLANSDWRISFLRLLCLICRNTSLIIILSCSALTRIAGTKVARIDLFGSWLLGAISVDEIKEAAFSMGALKAPGPDGLNPLFFQSQWDSVGSSVVKFVGEYVEDGMCWRLGNGQRIRFWMDKWVPGCKPLAEYKLCPLAREDKEVKVSRFLTGSGAWDWEAFEHLIPHDICLKIHSIPPPVRNDSEDTPVWSLNKNGQFSTKSAYRLITGDHALEERNIWRKVWGWKGPEKIKYFLWLCVKDRIMTNVKRKRRNISASDLCPRCKNIPESVLHTIRDCEYAKNVWMRLVKPNFWPRFFNNNVENWFCMNLSENLGCFDINWHLAFGLAVWNIWKARNEFVFKSGSNGAPDLVFQIVNQVNWALNAENSVSNPRGQASRRIIQKAELWGVSHGLEVAWSLGAKNLIVESDSVTVVDLVRKGHSELHPNGALLERINHWIMKE</sequence>